<comment type="caution">
    <text evidence="28">The sequence shown here is derived from an EMBL/GenBank/DDBJ whole genome shotgun (WGS) entry which is preliminary data.</text>
</comment>
<evidence type="ECO:0000256" key="16">
    <source>
        <dbReference type="ARBA" id="ARBA00022840"/>
    </source>
</evidence>
<evidence type="ECO:0000256" key="10">
    <source>
        <dbReference type="ARBA" id="ARBA00022679"/>
    </source>
</evidence>
<dbReference type="SUPFAM" id="SSF52047">
    <property type="entry name" value="RNI-like"/>
    <property type="match status" value="1"/>
</dbReference>
<evidence type="ECO:0000256" key="20">
    <source>
        <dbReference type="ARBA" id="ARBA00023180"/>
    </source>
</evidence>
<comment type="subcellular location">
    <subcellularLocation>
        <location evidence="2">Cell membrane</location>
    </subcellularLocation>
    <subcellularLocation>
        <location evidence="3">Membrane</location>
        <topology evidence="3">Single-pass type I membrane protein</topology>
    </subcellularLocation>
    <subcellularLocation>
        <location evidence="1">Secreted</location>
        <location evidence="1">Cell wall</location>
    </subcellularLocation>
</comment>
<gene>
    <name evidence="28" type="ORF">RGQ29_021949</name>
</gene>
<dbReference type="PANTHER" id="PTHR48005">
    <property type="entry name" value="LEUCINE RICH REPEAT KINASE 2"/>
    <property type="match status" value="1"/>
</dbReference>
<dbReference type="SUPFAM" id="SSF56112">
    <property type="entry name" value="Protein kinase-like (PK-like)"/>
    <property type="match status" value="1"/>
</dbReference>
<sequence>MPSSVSISLVILVWITTIIIINHANTTVAKPQSSSLAQESKALNQTQWWGYRKETILSPCKWGGIVCNDGGSVIEINLNDTSCYVQPLISNFNFSSFLNLVRFKLAGVWLYGRIPPEIGSSKLTHLNLSQNFLSGELPLSLAKLTQLKKLDISFNQMSGPIPLELGNLRSLVELHLGGNFFSGTIPSTLGLLTCLTHLDLHSNQINGTIPSEIYNLKNLMALHFDNNNLFGPISSKIGNLKNVVSLDLSHNLLIGPLPHTLGCLTNLTLLSLDTNQISGPIPLEIGNMRKLRHLDLHNNSLTGLIPSTLGNLTKLDFLNLGVNFLVGNIPSTLGNLTKLDFLNLGANFLVGNIPSTLVNLTKLGFLNLSVNNLVGKIPPYVGHLTNLSYLDIHSNKINGSIPTEIRNLTKLVFLDLGVNNLSGTIPPVFGHLATLCYLDIHSNKINGSISSTMGDLQFMQKLDLSNNYISGIIPHELTQLTQLKYLNLSLNKLSGEILPNIDNLSSLSVLDLSHNNLRGSIPTQLGYCSFLGQLFLSYNSFSGTIPPEVSNSDNLTIVDLSHNLFSGNIPLQLGYSKNLRHLDLSSNTLTGHIPSNLVLQCQINLSYNCLEGPIPDGFWRNNTLKSVMGNKNLCNDHISGIPHCSTGIKKSSNLIKIIILAPVILAFLLLGVGIVFLSCRKVIRNDKNECKAMRNGNLFSIWNYDGNIAFEDIITSTEDFDIRYCIGTGGYGSVYKATLPSGKVIALKKLHRLESQEPAFDKSFRNEAKVLSEVRHRNIVKLYGFCLHNRCMFLVYEYIERGSLFYAISNDVEAKELNWKKRVNIIKGIANALSYLHHDCIPAIVHRDLTTSNILLNSEFEAIVADFGIARPLNPDSSNLTTLAGTYGYIAPELAYTMVVNEKSDVYSFGVVVLETIMGRHPGELISSLASSSARHITLKDVLDPRLSPHINQTIAENVVLVVTIALACLRSNPKSRPTMKHVSQEILVRKPPLLKPFYEISMWELMNQEIYLVDKN</sequence>
<evidence type="ECO:0000256" key="21">
    <source>
        <dbReference type="ARBA" id="ARBA00038043"/>
    </source>
</evidence>
<keyword evidence="18 25" id="KW-0472">Membrane</keyword>
<dbReference type="InterPro" id="IPR000719">
    <property type="entry name" value="Prot_kinase_dom"/>
</dbReference>
<comment type="catalytic activity">
    <reaction evidence="23">
        <text>L-seryl-[protein] + ATP = O-phospho-L-seryl-[protein] + ADP + H(+)</text>
        <dbReference type="Rhea" id="RHEA:17989"/>
        <dbReference type="Rhea" id="RHEA-COMP:9863"/>
        <dbReference type="Rhea" id="RHEA-COMP:11604"/>
        <dbReference type="ChEBI" id="CHEBI:15378"/>
        <dbReference type="ChEBI" id="CHEBI:29999"/>
        <dbReference type="ChEBI" id="CHEBI:30616"/>
        <dbReference type="ChEBI" id="CHEBI:83421"/>
        <dbReference type="ChEBI" id="CHEBI:456216"/>
        <dbReference type="EC" id="2.7.11.1"/>
    </reaction>
</comment>
<evidence type="ECO:0000256" key="5">
    <source>
        <dbReference type="ARBA" id="ARBA00022475"/>
    </source>
</evidence>
<evidence type="ECO:0000256" key="23">
    <source>
        <dbReference type="ARBA" id="ARBA00048679"/>
    </source>
</evidence>
<keyword evidence="13" id="KW-0677">Repeat</keyword>
<keyword evidence="10" id="KW-0808">Transferase</keyword>
<dbReference type="SMART" id="SM00369">
    <property type="entry name" value="LRR_TYP"/>
    <property type="match status" value="9"/>
</dbReference>
<evidence type="ECO:0000256" key="8">
    <source>
        <dbReference type="ARBA" id="ARBA00022553"/>
    </source>
</evidence>
<evidence type="ECO:0000256" key="11">
    <source>
        <dbReference type="ARBA" id="ARBA00022692"/>
    </source>
</evidence>
<feature type="transmembrane region" description="Helical" evidence="25">
    <location>
        <begin position="654"/>
        <end position="677"/>
    </location>
</feature>
<dbReference type="PROSITE" id="PS50011">
    <property type="entry name" value="PROTEIN_KINASE_DOM"/>
    <property type="match status" value="1"/>
</dbReference>
<keyword evidence="12 26" id="KW-0732">Signal</keyword>
<keyword evidence="11 25" id="KW-0812">Transmembrane</keyword>
<evidence type="ECO:0000313" key="29">
    <source>
        <dbReference type="Proteomes" id="UP001324115"/>
    </source>
</evidence>
<evidence type="ECO:0000256" key="13">
    <source>
        <dbReference type="ARBA" id="ARBA00022737"/>
    </source>
</evidence>
<protein>
    <recommendedName>
        <fullName evidence="4">non-specific serine/threonine protein kinase</fullName>
        <ecNumber evidence="4">2.7.11.1</ecNumber>
    </recommendedName>
</protein>
<evidence type="ECO:0000256" key="3">
    <source>
        <dbReference type="ARBA" id="ARBA00004479"/>
    </source>
</evidence>
<dbReference type="GO" id="GO:0005886">
    <property type="term" value="C:plasma membrane"/>
    <property type="evidence" value="ECO:0007669"/>
    <property type="project" value="UniProtKB-SubCell"/>
</dbReference>
<keyword evidence="20" id="KW-0325">Glycoprotein</keyword>
<evidence type="ECO:0000256" key="12">
    <source>
        <dbReference type="ARBA" id="ARBA00022729"/>
    </source>
</evidence>
<dbReference type="InterPro" id="IPR017441">
    <property type="entry name" value="Protein_kinase_ATP_BS"/>
</dbReference>
<keyword evidence="8" id="KW-0597">Phosphoprotein</keyword>
<dbReference type="FunFam" id="3.80.10.10:FF:000233">
    <property type="entry name" value="Leucine-rich repeat receptor-like protein kinase TDR"/>
    <property type="match status" value="1"/>
</dbReference>
<evidence type="ECO:0000256" key="2">
    <source>
        <dbReference type="ARBA" id="ARBA00004236"/>
    </source>
</evidence>
<dbReference type="InterPro" id="IPR003591">
    <property type="entry name" value="Leu-rich_rpt_typical-subtyp"/>
</dbReference>
<dbReference type="FunFam" id="3.30.200.20:FF:000309">
    <property type="entry name" value="Leucine-rich repeat receptor protein kinase MSP1"/>
    <property type="match status" value="1"/>
</dbReference>
<evidence type="ECO:0000256" key="24">
    <source>
        <dbReference type="PROSITE-ProRule" id="PRU10141"/>
    </source>
</evidence>
<dbReference type="Pfam" id="PF23598">
    <property type="entry name" value="LRR_14"/>
    <property type="match status" value="1"/>
</dbReference>
<evidence type="ECO:0000256" key="17">
    <source>
        <dbReference type="ARBA" id="ARBA00022989"/>
    </source>
</evidence>
<accession>A0AAN7F1Q8</accession>
<dbReference type="InterPro" id="IPR055414">
    <property type="entry name" value="LRR_R13L4/SHOC2-like"/>
</dbReference>
<dbReference type="InterPro" id="IPR008266">
    <property type="entry name" value="Tyr_kinase_AS"/>
</dbReference>
<keyword evidence="29" id="KW-1185">Reference proteome</keyword>
<evidence type="ECO:0000256" key="14">
    <source>
        <dbReference type="ARBA" id="ARBA00022741"/>
    </source>
</evidence>
<keyword evidence="14 24" id="KW-0547">Nucleotide-binding</keyword>
<evidence type="ECO:0000256" key="22">
    <source>
        <dbReference type="ARBA" id="ARBA00047899"/>
    </source>
</evidence>
<evidence type="ECO:0000256" key="25">
    <source>
        <dbReference type="SAM" id="Phobius"/>
    </source>
</evidence>
<feature type="binding site" evidence="24">
    <location>
        <position position="748"/>
    </location>
    <ligand>
        <name>ATP</name>
        <dbReference type="ChEBI" id="CHEBI:30616"/>
    </ligand>
</feature>
<organism evidence="28 29">
    <name type="scientific">Quercus rubra</name>
    <name type="common">Northern red oak</name>
    <name type="synonym">Quercus borealis</name>
    <dbReference type="NCBI Taxonomy" id="3512"/>
    <lineage>
        <taxon>Eukaryota</taxon>
        <taxon>Viridiplantae</taxon>
        <taxon>Streptophyta</taxon>
        <taxon>Embryophyta</taxon>
        <taxon>Tracheophyta</taxon>
        <taxon>Spermatophyta</taxon>
        <taxon>Magnoliopsida</taxon>
        <taxon>eudicotyledons</taxon>
        <taxon>Gunneridae</taxon>
        <taxon>Pentapetalae</taxon>
        <taxon>rosids</taxon>
        <taxon>fabids</taxon>
        <taxon>Fagales</taxon>
        <taxon>Fagaceae</taxon>
        <taxon>Quercus</taxon>
    </lineage>
</organism>
<dbReference type="FunFam" id="3.80.10.10:FF:000299">
    <property type="entry name" value="Piriformospora indica-insensitive protein 2"/>
    <property type="match status" value="1"/>
</dbReference>
<reference evidence="28 29" key="1">
    <citation type="journal article" date="2023" name="G3 (Bethesda)">
        <title>A haplotype-resolved chromosome-scale genome for Quercus rubra L. provides insights into the genetics of adaptive traits for red oak species.</title>
        <authorList>
            <person name="Kapoor B."/>
            <person name="Jenkins J."/>
            <person name="Schmutz J."/>
            <person name="Zhebentyayeva T."/>
            <person name="Kuelheim C."/>
            <person name="Coggeshall M."/>
            <person name="Heim C."/>
            <person name="Lasky J.R."/>
            <person name="Leites L."/>
            <person name="Islam-Faridi N."/>
            <person name="Romero-Severson J."/>
            <person name="DeLeo V.L."/>
            <person name="Lucas S.M."/>
            <person name="Lazic D."/>
            <person name="Gailing O."/>
            <person name="Carlson J."/>
            <person name="Staton M."/>
        </authorList>
    </citation>
    <scope>NUCLEOTIDE SEQUENCE [LARGE SCALE GENOMIC DNA]</scope>
    <source>
        <strain evidence="28">Pseudo-F2</strain>
    </source>
</reference>
<evidence type="ECO:0000256" key="19">
    <source>
        <dbReference type="ARBA" id="ARBA00023170"/>
    </source>
</evidence>
<dbReference type="SMART" id="SM00365">
    <property type="entry name" value="LRR_SD22"/>
    <property type="match status" value="7"/>
</dbReference>
<dbReference type="GO" id="GO:0004674">
    <property type="term" value="F:protein serine/threonine kinase activity"/>
    <property type="evidence" value="ECO:0007669"/>
    <property type="project" value="UniProtKB-KW"/>
</dbReference>
<keyword evidence="15" id="KW-0418">Kinase</keyword>
<evidence type="ECO:0000256" key="18">
    <source>
        <dbReference type="ARBA" id="ARBA00023136"/>
    </source>
</evidence>
<evidence type="ECO:0000259" key="27">
    <source>
        <dbReference type="PROSITE" id="PS50011"/>
    </source>
</evidence>
<dbReference type="Gene3D" id="3.30.200.20">
    <property type="entry name" value="Phosphorylase Kinase, domain 1"/>
    <property type="match status" value="1"/>
</dbReference>
<proteinExistence type="inferred from homology"/>
<keyword evidence="17 25" id="KW-1133">Transmembrane helix</keyword>
<dbReference type="InterPro" id="IPR032675">
    <property type="entry name" value="LRR_dom_sf"/>
</dbReference>
<dbReference type="EMBL" id="JAXUIC010000006">
    <property type="protein sequence ID" value="KAK4584013.1"/>
    <property type="molecule type" value="Genomic_DNA"/>
</dbReference>
<feature type="domain" description="Protein kinase" evidence="27">
    <location>
        <begin position="720"/>
        <end position="999"/>
    </location>
</feature>
<dbReference type="PROSITE" id="PS00107">
    <property type="entry name" value="PROTEIN_KINASE_ATP"/>
    <property type="match status" value="1"/>
</dbReference>
<keyword evidence="7" id="KW-0723">Serine/threonine-protein kinase</keyword>
<keyword evidence="6" id="KW-0964">Secreted</keyword>
<dbReference type="EC" id="2.7.11.1" evidence="4"/>
<dbReference type="FunFam" id="3.80.10.10:FF:000383">
    <property type="entry name" value="Leucine-rich repeat receptor protein kinase EMS1"/>
    <property type="match status" value="1"/>
</dbReference>
<dbReference type="AlphaFoldDB" id="A0AAN7F1Q8"/>
<dbReference type="InterPro" id="IPR011009">
    <property type="entry name" value="Kinase-like_dom_sf"/>
</dbReference>
<comment type="catalytic activity">
    <reaction evidence="22">
        <text>L-threonyl-[protein] + ATP = O-phospho-L-threonyl-[protein] + ADP + H(+)</text>
        <dbReference type="Rhea" id="RHEA:46608"/>
        <dbReference type="Rhea" id="RHEA-COMP:11060"/>
        <dbReference type="Rhea" id="RHEA-COMP:11605"/>
        <dbReference type="ChEBI" id="CHEBI:15378"/>
        <dbReference type="ChEBI" id="CHEBI:30013"/>
        <dbReference type="ChEBI" id="CHEBI:30616"/>
        <dbReference type="ChEBI" id="CHEBI:61977"/>
        <dbReference type="ChEBI" id="CHEBI:456216"/>
        <dbReference type="EC" id="2.7.11.1"/>
    </reaction>
</comment>
<dbReference type="Pfam" id="PF00560">
    <property type="entry name" value="LRR_1"/>
    <property type="match status" value="10"/>
</dbReference>
<dbReference type="PROSITE" id="PS51450">
    <property type="entry name" value="LRR"/>
    <property type="match status" value="1"/>
</dbReference>
<evidence type="ECO:0000256" key="7">
    <source>
        <dbReference type="ARBA" id="ARBA00022527"/>
    </source>
</evidence>
<dbReference type="Gene3D" id="1.10.510.10">
    <property type="entry name" value="Transferase(Phosphotransferase) domain 1"/>
    <property type="match status" value="1"/>
</dbReference>
<dbReference type="GO" id="GO:0005524">
    <property type="term" value="F:ATP binding"/>
    <property type="evidence" value="ECO:0007669"/>
    <property type="project" value="UniProtKB-UniRule"/>
</dbReference>
<keyword evidence="6" id="KW-0134">Cell wall</keyword>
<dbReference type="InterPro" id="IPR051420">
    <property type="entry name" value="Ser_Thr_Kinases_DiverseReg"/>
</dbReference>
<dbReference type="GO" id="GO:0009791">
    <property type="term" value="P:post-embryonic development"/>
    <property type="evidence" value="ECO:0007669"/>
    <property type="project" value="UniProtKB-ARBA"/>
</dbReference>
<evidence type="ECO:0000313" key="28">
    <source>
        <dbReference type="EMBL" id="KAK4584013.1"/>
    </source>
</evidence>
<evidence type="ECO:0000256" key="15">
    <source>
        <dbReference type="ARBA" id="ARBA00022777"/>
    </source>
</evidence>
<feature type="signal peptide" evidence="26">
    <location>
        <begin position="1"/>
        <end position="24"/>
    </location>
</feature>
<dbReference type="Gene3D" id="3.80.10.10">
    <property type="entry name" value="Ribonuclease Inhibitor"/>
    <property type="match status" value="5"/>
</dbReference>
<comment type="similarity">
    <text evidence="21">Belongs to the polygalacturonase-inhibiting protein family.</text>
</comment>
<dbReference type="Pfam" id="PF00069">
    <property type="entry name" value="Pkinase"/>
    <property type="match status" value="1"/>
</dbReference>
<name>A0AAN7F1Q8_QUERU</name>
<evidence type="ECO:0000256" key="9">
    <source>
        <dbReference type="ARBA" id="ARBA00022614"/>
    </source>
</evidence>
<dbReference type="PRINTS" id="PR00019">
    <property type="entry name" value="LEURICHRPT"/>
</dbReference>
<evidence type="ECO:0000256" key="1">
    <source>
        <dbReference type="ARBA" id="ARBA00004191"/>
    </source>
</evidence>
<evidence type="ECO:0000256" key="6">
    <source>
        <dbReference type="ARBA" id="ARBA00022512"/>
    </source>
</evidence>
<dbReference type="InterPro" id="IPR001611">
    <property type="entry name" value="Leu-rich_rpt"/>
</dbReference>
<dbReference type="FunFam" id="1.10.510.10:FF:000445">
    <property type="entry name" value="MDIS1-interacting receptor like kinase 2"/>
    <property type="match status" value="1"/>
</dbReference>
<keyword evidence="19" id="KW-0675">Receptor</keyword>
<dbReference type="PANTHER" id="PTHR48005:SF16">
    <property type="entry name" value="MDIS1-INTERACTING RECEPTOR LIKE KINASE 2-LIKE ISOFORM X1"/>
    <property type="match status" value="1"/>
</dbReference>
<keyword evidence="16 24" id="KW-0067">ATP-binding</keyword>
<feature type="chain" id="PRO_5042862214" description="non-specific serine/threonine protein kinase" evidence="26">
    <location>
        <begin position="25"/>
        <end position="1017"/>
    </location>
</feature>
<dbReference type="FunFam" id="3.80.10.10:FF:000400">
    <property type="entry name" value="Nuclear pore complex protein NUP107"/>
    <property type="match status" value="1"/>
</dbReference>
<evidence type="ECO:0000256" key="26">
    <source>
        <dbReference type="SAM" id="SignalP"/>
    </source>
</evidence>
<keyword evidence="5" id="KW-1003">Cell membrane</keyword>
<dbReference type="Proteomes" id="UP001324115">
    <property type="component" value="Unassembled WGS sequence"/>
</dbReference>
<evidence type="ECO:0000256" key="4">
    <source>
        <dbReference type="ARBA" id="ARBA00012513"/>
    </source>
</evidence>
<dbReference type="PROSITE" id="PS00109">
    <property type="entry name" value="PROTEIN_KINASE_TYR"/>
    <property type="match status" value="1"/>
</dbReference>
<keyword evidence="9" id="KW-0433">Leucine-rich repeat</keyword>
<dbReference type="SUPFAM" id="SSF52058">
    <property type="entry name" value="L domain-like"/>
    <property type="match status" value="2"/>
</dbReference>